<evidence type="ECO:0000256" key="1">
    <source>
        <dbReference type="SAM" id="MobiDB-lite"/>
    </source>
</evidence>
<protein>
    <submittedName>
        <fullName evidence="2">Uncharacterized protein</fullName>
    </submittedName>
</protein>
<evidence type="ECO:0000313" key="2">
    <source>
        <dbReference type="EMBL" id="CAI9156869.1"/>
    </source>
</evidence>
<feature type="compositionally biased region" description="Low complexity" evidence="1">
    <location>
        <begin position="34"/>
        <end position="47"/>
    </location>
</feature>
<feature type="compositionally biased region" description="Polar residues" evidence="1">
    <location>
        <begin position="60"/>
        <end position="82"/>
    </location>
</feature>
<name>A0ABN8YAS3_RANTA</name>
<reference evidence="2" key="1">
    <citation type="submission" date="2023-04" db="EMBL/GenBank/DDBJ databases">
        <authorList>
            <consortium name="ELIXIR-Norway"/>
        </authorList>
    </citation>
    <scope>NUCLEOTIDE SEQUENCE [LARGE SCALE GENOMIC DNA]</scope>
</reference>
<evidence type="ECO:0000313" key="3">
    <source>
        <dbReference type="Proteomes" id="UP001176941"/>
    </source>
</evidence>
<accession>A0ABN8YAS3</accession>
<keyword evidence="3" id="KW-1185">Reference proteome</keyword>
<organism evidence="2 3">
    <name type="scientific">Rangifer tarandus platyrhynchus</name>
    <name type="common">Svalbard reindeer</name>
    <dbReference type="NCBI Taxonomy" id="3082113"/>
    <lineage>
        <taxon>Eukaryota</taxon>
        <taxon>Metazoa</taxon>
        <taxon>Chordata</taxon>
        <taxon>Craniata</taxon>
        <taxon>Vertebrata</taxon>
        <taxon>Euteleostomi</taxon>
        <taxon>Mammalia</taxon>
        <taxon>Eutheria</taxon>
        <taxon>Laurasiatheria</taxon>
        <taxon>Artiodactyla</taxon>
        <taxon>Ruminantia</taxon>
        <taxon>Pecora</taxon>
        <taxon>Cervidae</taxon>
        <taxon>Odocoileinae</taxon>
        <taxon>Rangifer</taxon>
    </lineage>
</organism>
<proteinExistence type="predicted"/>
<gene>
    <name evidence="2" type="ORF">MRATA1EN1_LOCUS5831</name>
</gene>
<feature type="region of interest" description="Disordered" evidence="1">
    <location>
        <begin position="33"/>
        <end position="82"/>
    </location>
</feature>
<sequence>MSKQAEVLSKRKWQTEGMLHSMRRQVDALGELVSSTSVDSTSSATPSQLESSLAEDSRLGPSQSSFHQVLQGPSQSVDSYRH</sequence>
<dbReference type="EMBL" id="OX459951">
    <property type="protein sequence ID" value="CAI9156869.1"/>
    <property type="molecule type" value="Genomic_DNA"/>
</dbReference>
<dbReference type="Proteomes" id="UP001176941">
    <property type="component" value="Chromosome 15"/>
</dbReference>